<feature type="transmembrane region" description="Helical" evidence="1">
    <location>
        <begin position="84"/>
        <end position="104"/>
    </location>
</feature>
<gene>
    <name evidence="2" type="ORF">X474_21105</name>
</gene>
<keyword evidence="1" id="KW-1133">Transmembrane helix</keyword>
<reference evidence="2 3" key="1">
    <citation type="submission" date="2013-11" db="EMBL/GenBank/DDBJ databases">
        <title>Metagenomic analysis of a methanogenic consortium involved in long chain n-alkane degradation.</title>
        <authorList>
            <person name="Davidova I.A."/>
            <person name="Callaghan A.V."/>
            <person name="Wawrik B."/>
            <person name="Pruitt S."/>
            <person name="Marks C."/>
            <person name="Duncan K.E."/>
            <person name="Suflita J.M."/>
        </authorList>
    </citation>
    <scope>NUCLEOTIDE SEQUENCE [LARGE SCALE GENOMIC DNA]</scope>
    <source>
        <strain evidence="2 3">SPR</strain>
    </source>
</reference>
<dbReference type="Proteomes" id="UP000032233">
    <property type="component" value="Unassembled WGS sequence"/>
</dbReference>
<dbReference type="InParanoid" id="A0A0D2J8J4"/>
<feature type="transmembrane region" description="Helical" evidence="1">
    <location>
        <begin position="124"/>
        <end position="141"/>
    </location>
</feature>
<sequence>MAVFGNSSQAKSFFKSKTMLGILAAGLGILGQRLFGANLDEETTRELAGQLIDGSFLILEGGGLGLAVWGRLKAKQPLELPGKGGSAAIICLFLLIVPNSAWAGEGIWQSELMQMSLLPLALNLTYALIAFLVTALLWFCVLDKLMLRGFSTSLAIKQGNLAAACFAGLGFLGLAVMVGLVVG</sequence>
<accession>A0A0D2J8J4</accession>
<dbReference type="EMBL" id="AZAC01000035">
    <property type="protein sequence ID" value="KIX12001.1"/>
    <property type="molecule type" value="Genomic_DNA"/>
</dbReference>
<proteinExistence type="predicted"/>
<dbReference type="PATRIC" id="fig|1429043.3.peg.4474"/>
<evidence type="ECO:0000313" key="2">
    <source>
        <dbReference type="EMBL" id="KIX12001.1"/>
    </source>
</evidence>
<name>A0A0D2J8J4_9BACT</name>
<protein>
    <submittedName>
        <fullName evidence="2">Uncharacterized protein</fullName>
    </submittedName>
</protein>
<dbReference type="STRING" id="1429043.X474_21105"/>
<keyword evidence="1" id="KW-0812">Transmembrane</keyword>
<keyword evidence="3" id="KW-1185">Reference proteome</keyword>
<dbReference type="AlphaFoldDB" id="A0A0D2J8J4"/>
<feature type="transmembrane region" description="Helical" evidence="1">
    <location>
        <begin position="161"/>
        <end position="182"/>
    </location>
</feature>
<keyword evidence="1" id="KW-0472">Membrane</keyword>
<comment type="caution">
    <text evidence="2">The sequence shown here is derived from an EMBL/GenBank/DDBJ whole genome shotgun (WGS) entry which is preliminary data.</text>
</comment>
<dbReference type="RefSeq" id="WP_044351167.1">
    <property type="nucleotide sequence ID" value="NZ_AZAC01000035.1"/>
</dbReference>
<organism evidence="2 3">
    <name type="scientific">Dethiosulfatarculus sandiegensis</name>
    <dbReference type="NCBI Taxonomy" id="1429043"/>
    <lineage>
        <taxon>Bacteria</taxon>
        <taxon>Pseudomonadati</taxon>
        <taxon>Thermodesulfobacteriota</taxon>
        <taxon>Desulfarculia</taxon>
        <taxon>Desulfarculales</taxon>
        <taxon>Desulfarculaceae</taxon>
        <taxon>Dethiosulfatarculus</taxon>
    </lineage>
</organism>
<feature type="transmembrane region" description="Helical" evidence="1">
    <location>
        <begin position="52"/>
        <end position="72"/>
    </location>
</feature>
<evidence type="ECO:0000256" key="1">
    <source>
        <dbReference type="SAM" id="Phobius"/>
    </source>
</evidence>
<evidence type="ECO:0000313" key="3">
    <source>
        <dbReference type="Proteomes" id="UP000032233"/>
    </source>
</evidence>